<feature type="compositionally biased region" description="Polar residues" evidence="1">
    <location>
        <begin position="14"/>
        <end position="26"/>
    </location>
</feature>
<proteinExistence type="predicted"/>
<dbReference type="EnsemblPlants" id="Solyc06g060535.1.1">
    <property type="protein sequence ID" value="Solyc06g060535.1.1"/>
    <property type="gene ID" value="Solyc06g060535.1"/>
</dbReference>
<evidence type="ECO:0008006" key="4">
    <source>
        <dbReference type="Google" id="ProtNLM"/>
    </source>
</evidence>
<name>A0A3Q7GTZ1_SOLLC</name>
<evidence type="ECO:0000313" key="3">
    <source>
        <dbReference type="Proteomes" id="UP000004994"/>
    </source>
</evidence>
<protein>
    <recommendedName>
        <fullName evidence="4">AT-hook motif nuclear-localized protein</fullName>
    </recommendedName>
</protein>
<evidence type="ECO:0000256" key="1">
    <source>
        <dbReference type="SAM" id="MobiDB-lite"/>
    </source>
</evidence>
<dbReference type="AlphaFoldDB" id="A0A3Q7GTZ1"/>
<evidence type="ECO:0000313" key="2">
    <source>
        <dbReference type="EnsemblPlants" id="Solyc06g060535.1.1"/>
    </source>
</evidence>
<organism evidence="2">
    <name type="scientific">Solanum lycopersicum</name>
    <name type="common">Tomato</name>
    <name type="synonym">Lycopersicon esculentum</name>
    <dbReference type="NCBI Taxonomy" id="4081"/>
    <lineage>
        <taxon>Eukaryota</taxon>
        <taxon>Viridiplantae</taxon>
        <taxon>Streptophyta</taxon>
        <taxon>Embryophyta</taxon>
        <taxon>Tracheophyta</taxon>
        <taxon>Spermatophyta</taxon>
        <taxon>Magnoliopsida</taxon>
        <taxon>eudicotyledons</taxon>
        <taxon>Gunneridae</taxon>
        <taxon>Pentapetalae</taxon>
        <taxon>asterids</taxon>
        <taxon>lamiids</taxon>
        <taxon>Solanales</taxon>
        <taxon>Solanaceae</taxon>
        <taxon>Solanoideae</taxon>
        <taxon>Solaneae</taxon>
        <taxon>Solanum</taxon>
        <taxon>Solanum subgen. Lycopersicon</taxon>
    </lineage>
</organism>
<accession>A0A3Q7GTZ1</accession>
<dbReference type="InParanoid" id="A0A3Q7GTZ1"/>
<reference evidence="2" key="1">
    <citation type="journal article" date="2012" name="Nature">
        <title>The tomato genome sequence provides insights into fleshy fruit evolution.</title>
        <authorList>
            <consortium name="Tomato Genome Consortium"/>
        </authorList>
    </citation>
    <scope>NUCLEOTIDE SEQUENCE [LARGE SCALE GENOMIC DNA]</scope>
    <source>
        <strain evidence="2">cv. Heinz 1706</strain>
    </source>
</reference>
<keyword evidence="3" id="KW-1185">Reference proteome</keyword>
<dbReference type="Proteomes" id="UP000004994">
    <property type="component" value="Chromosome 6"/>
</dbReference>
<dbReference type="Gramene" id="Solyc06g060535.1.1">
    <property type="protein sequence ID" value="Solyc06g060535.1.1"/>
    <property type="gene ID" value="Solyc06g060535.1"/>
</dbReference>
<sequence>MAASDASSDYHMTGSAQPGAATQSGAARQRKSSQLGQLLQLYQPKLMLRNEKSATGVISSVTFHQTDTSGGKVTFETMVSSKSLKSGRYDLLTSAGSYAGGMRKLIWWNESVSIKPRGRDVSLVVGSTVNW</sequence>
<feature type="region of interest" description="Disordered" evidence="1">
    <location>
        <begin position="1"/>
        <end position="32"/>
    </location>
</feature>
<reference evidence="2" key="2">
    <citation type="submission" date="2019-01" db="UniProtKB">
        <authorList>
            <consortium name="EnsemblPlants"/>
        </authorList>
    </citation>
    <scope>IDENTIFICATION</scope>
    <source>
        <strain evidence="2">cv. Heinz 1706</strain>
    </source>
</reference>